<dbReference type="FunFam" id="3.30.2290.10:FF:000002">
    <property type="entry name" value="Metalloprotease PmbA homolog"/>
    <property type="match status" value="1"/>
</dbReference>
<dbReference type="PANTHER" id="PTHR43421">
    <property type="entry name" value="METALLOPROTEASE PMBA"/>
    <property type="match status" value="1"/>
</dbReference>
<proteinExistence type="inferred from homology"/>
<evidence type="ECO:0000313" key="11">
    <source>
        <dbReference type="Proteomes" id="UP000218765"/>
    </source>
</evidence>
<gene>
    <name evidence="10" type="ORF">FOKN1_1010</name>
</gene>
<dbReference type="InterPro" id="IPR045569">
    <property type="entry name" value="Metalloprtase-TldD/E_C"/>
</dbReference>
<evidence type="ECO:0000259" key="9">
    <source>
        <dbReference type="Pfam" id="PF19290"/>
    </source>
</evidence>
<dbReference type="AlphaFoldDB" id="A0A1Z4VP60"/>
<dbReference type="InterPro" id="IPR036059">
    <property type="entry name" value="TldD/PmbA_sf"/>
</dbReference>
<dbReference type="InterPro" id="IPR002510">
    <property type="entry name" value="Metalloprtase-TldD/E_N"/>
</dbReference>
<organism evidence="10 11">
    <name type="scientific">Thiohalobacter thiocyanaticus</name>
    <dbReference type="NCBI Taxonomy" id="585455"/>
    <lineage>
        <taxon>Bacteria</taxon>
        <taxon>Pseudomonadati</taxon>
        <taxon>Pseudomonadota</taxon>
        <taxon>Gammaproteobacteria</taxon>
        <taxon>Thiohalobacterales</taxon>
        <taxon>Thiohalobacteraceae</taxon>
        <taxon>Thiohalobacter</taxon>
    </lineage>
</organism>
<keyword evidence="11" id="KW-1185">Reference proteome</keyword>
<evidence type="ECO:0000259" key="7">
    <source>
        <dbReference type="Pfam" id="PF01523"/>
    </source>
</evidence>
<dbReference type="NCBIfam" id="NF008268">
    <property type="entry name" value="PRK11040.1"/>
    <property type="match status" value="1"/>
</dbReference>
<keyword evidence="5" id="KW-0378">Hydrolase</keyword>
<reference evidence="10 11" key="1">
    <citation type="submission" date="2017-05" db="EMBL/GenBank/DDBJ databases">
        <title>Thiocyanate degradation by Thiohalobacter thiocyanaticus FOKN1.</title>
        <authorList>
            <person name="Oshiki M."/>
            <person name="Fukushima T."/>
            <person name="Kawano S."/>
            <person name="Nakagawa J."/>
        </authorList>
    </citation>
    <scope>NUCLEOTIDE SEQUENCE [LARGE SCALE GENOMIC DNA]</scope>
    <source>
        <strain evidence="10 11">FOKN1</strain>
    </source>
</reference>
<dbReference type="Pfam" id="PF19289">
    <property type="entry name" value="PmbA_TldD_3rd"/>
    <property type="match status" value="1"/>
</dbReference>
<dbReference type="GO" id="GO:0005829">
    <property type="term" value="C:cytosol"/>
    <property type="evidence" value="ECO:0007669"/>
    <property type="project" value="TreeGrafter"/>
</dbReference>
<sequence>MSKQNPEPATHDTTLPDIGRLERMVGEILEQAGAAGACAAEAAVSMDVGLGVTVRKGEVETLEFHRDRGLGLTVYFGQRKGSASTSDFRPETIRETVQAACDIARYTSEDTAAGLAPAERMAREVPDLDLYHPWDLSADEAIDIARECERAGLDTDPRITNSEGATVNSHQGLRVYGNSHGFLGGYPSSRHSLSCALIGEQGGHMQRDYWYTVSRLSGELEDADAVGRMAAERTVRRLDGRRLGTRQVPVIFAAEVATGLLRNFTGAIRGGNLYRKSSFLLDHLGKQVFPDFMHVYEQPHLPRALGSAPFDNEGVATLARDLVADGVLQGYILDSYSARKLGMETTGNAGGVHNLSVDTSDKDIHDLIREMGTGLLVTELMGQGVNLVTGDYSRGAAGFWVENGRIQYPVEEITVAGNLKQMLMNIVAIGNDLETRGNIRTGSILIESMTVAGE</sequence>
<dbReference type="KEGG" id="ttc:FOKN1_1010"/>
<dbReference type="RefSeq" id="WP_172844256.1">
    <property type="nucleotide sequence ID" value="NZ_AP018052.1"/>
</dbReference>
<evidence type="ECO:0000256" key="1">
    <source>
        <dbReference type="ARBA" id="ARBA00004496"/>
    </source>
</evidence>
<feature type="domain" description="Metalloprotease TldD/E central" evidence="9">
    <location>
        <begin position="131"/>
        <end position="238"/>
    </location>
</feature>
<evidence type="ECO:0000256" key="3">
    <source>
        <dbReference type="ARBA" id="ARBA00022490"/>
    </source>
</evidence>
<feature type="domain" description="Metalloprotease TldD/E C-terminal" evidence="8">
    <location>
        <begin position="245"/>
        <end position="453"/>
    </location>
</feature>
<evidence type="ECO:0000256" key="5">
    <source>
        <dbReference type="ARBA" id="ARBA00022801"/>
    </source>
</evidence>
<dbReference type="GO" id="GO:0006508">
    <property type="term" value="P:proteolysis"/>
    <property type="evidence" value="ECO:0007669"/>
    <property type="project" value="UniProtKB-KW"/>
</dbReference>
<feature type="domain" description="Metalloprotease TldD/E N-terminal" evidence="7">
    <location>
        <begin position="40"/>
        <end position="104"/>
    </location>
</feature>
<protein>
    <submittedName>
        <fullName evidence="10">Zn-dependent proteases</fullName>
    </submittedName>
</protein>
<comment type="subcellular location">
    <subcellularLocation>
        <location evidence="1">Cytoplasm</location>
    </subcellularLocation>
</comment>
<dbReference type="InterPro" id="IPR045570">
    <property type="entry name" value="Metalloprtase-TldD/E_cen_dom"/>
</dbReference>
<keyword evidence="4 10" id="KW-0645">Protease</keyword>
<dbReference type="Gene3D" id="3.30.2290.10">
    <property type="entry name" value="PmbA/TldD superfamily"/>
    <property type="match status" value="1"/>
</dbReference>
<dbReference type="EMBL" id="AP018052">
    <property type="protein sequence ID" value="BAZ93410.1"/>
    <property type="molecule type" value="Genomic_DNA"/>
</dbReference>
<comment type="similarity">
    <text evidence="2">Belongs to the peptidase U62 family.</text>
</comment>
<evidence type="ECO:0000256" key="6">
    <source>
        <dbReference type="ARBA" id="ARBA00023049"/>
    </source>
</evidence>
<dbReference type="PANTHER" id="PTHR43421:SF1">
    <property type="entry name" value="METALLOPROTEASE PMBA"/>
    <property type="match status" value="1"/>
</dbReference>
<evidence type="ECO:0000313" key="10">
    <source>
        <dbReference type="EMBL" id="BAZ93410.1"/>
    </source>
</evidence>
<keyword evidence="6" id="KW-0482">Metalloprotease</keyword>
<evidence type="ECO:0000256" key="4">
    <source>
        <dbReference type="ARBA" id="ARBA00022670"/>
    </source>
</evidence>
<keyword evidence="3" id="KW-0963">Cytoplasm</keyword>
<dbReference type="Pfam" id="PF19290">
    <property type="entry name" value="PmbA_TldD_2nd"/>
    <property type="match status" value="1"/>
</dbReference>
<dbReference type="Pfam" id="PF01523">
    <property type="entry name" value="PmbA_TldD_1st"/>
    <property type="match status" value="1"/>
</dbReference>
<dbReference type="SUPFAM" id="SSF111283">
    <property type="entry name" value="Putative modulator of DNA gyrase, PmbA/TldD"/>
    <property type="match status" value="1"/>
</dbReference>
<evidence type="ECO:0000256" key="2">
    <source>
        <dbReference type="ARBA" id="ARBA00005836"/>
    </source>
</evidence>
<dbReference type="InterPro" id="IPR035068">
    <property type="entry name" value="TldD/PmbA_N"/>
</dbReference>
<dbReference type="GO" id="GO:0008237">
    <property type="term" value="F:metallopeptidase activity"/>
    <property type="evidence" value="ECO:0007669"/>
    <property type="project" value="UniProtKB-KW"/>
</dbReference>
<accession>A0A1Z4VP60</accession>
<evidence type="ECO:0000259" key="8">
    <source>
        <dbReference type="Pfam" id="PF19289"/>
    </source>
</evidence>
<dbReference type="Proteomes" id="UP000218765">
    <property type="component" value="Chromosome"/>
</dbReference>
<name>A0A1Z4VP60_9GAMM</name>
<dbReference type="InterPro" id="IPR047657">
    <property type="entry name" value="PmbA"/>
</dbReference>